<proteinExistence type="predicted"/>
<feature type="compositionally biased region" description="Basic residues" evidence="1">
    <location>
        <begin position="24"/>
        <end position="34"/>
    </location>
</feature>
<feature type="region of interest" description="Disordered" evidence="1">
    <location>
        <begin position="309"/>
        <end position="368"/>
    </location>
</feature>
<gene>
    <name evidence="2" type="ORF">PCOR1329_LOCUS19570</name>
</gene>
<reference evidence="2" key="1">
    <citation type="submission" date="2023-10" db="EMBL/GenBank/DDBJ databases">
        <authorList>
            <person name="Chen Y."/>
            <person name="Shah S."/>
            <person name="Dougan E. K."/>
            <person name="Thang M."/>
            <person name="Chan C."/>
        </authorList>
    </citation>
    <scope>NUCLEOTIDE SEQUENCE [LARGE SCALE GENOMIC DNA]</scope>
</reference>
<name>A0ABN9RGA2_9DINO</name>
<evidence type="ECO:0000256" key="1">
    <source>
        <dbReference type="SAM" id="MobiDB-lite"/>
    </source>
</evidence>
<feature type="region of interest" description="Disordered" evidence="1">
    <location>
        <begin position="1"/>
        <end position="34"/>
    </location>
</feature>
<organism evidence="2 3">
    <name type="scientific">Prorocentrum cordatum</name>
    <dbReference type="NCBI Taxonomy" id="2364126"/>
    <lineage>
        <taxon>Eukaryota</taxon>
        <taxon>Sar</taxon>
        <taxon>Alveolata</taxon>
        <taxon>Dinophyceae</taxon>
        <taxon>Prorocentrales</taxon>
        <taxon>Prorocentraceae</taxon>
        <taxon>Prorocentrum</taxon>
    </lineage>
</organism>
<evidence type="ECO:0000313" key="3">
    <source>
        <dbReference type="Proteomes" id="UP001189429"/>
    </source>
</evidence>
<accession>A0ABN9RGA2</accession>
<comment type="caution">
    <text evidence="2">The sequence shown here is derived from an EMBL/GenBank/DDBJ whole genome shotgun (WGS) entry which is preliminary data.</text>
</comment>
<feature type="compositionally biased region" description="Polar residues" evidence="1">
    <location>
        <begin position="487"/>
        <end position="501"/>
    </location>
</feature>
<sequence length="583" mass="62486">MGKPAPRVVKRKAVSRAPSASVARARKALKKKRQAVKAKAAQVEAVARAAGGYGKAMSSPWEVPPGGIKNSPAYKAVVARCGVLGSTAPAPKDRAGAPLKGGFPIEQLPPNVLVDGLRAHWLPDDWAQVVKNTGPGGVYYGWLSPQGKFFYHRSGYPTAIEESLGRKLTARDGVNGILRSVRQRVSPAADRAFLQRSLTAAERRHVLGAEHFHFAVISARRAASDEGQHGIMLVEGHCQAVGITPTWYVDADSLADYKELGLRAVVGGKLTPARNMALDVAKRKRQVCVQISDDISKWEYFSEEEAELSGRGHLREGERGGPRSSAAPRLAAGRGAVHPGQDAFLASEASPRRRVPDAERVAQPRPGGEYSTHHFILGDFFVAEPASKCRFDTSMTLKEDYDFSCAHIKAHGSVLRCNRMFAHARHATNAGGAVATRDSNGSKERANIAILMQKWPGVFHLNGRRQDEVIMKGGVLVNGGADGAEKGSSQSAKTSGGTSRTKPVKKAGSTAAKGAVRNSSGFDLSSKVKRVKEVSAKAAYINERAAALSGKTARFRDAAGRERPYRASDLGYDVARGVLRVLK</sequence>
<feature type="region of interest" description="Disordered" evidence="1">
    <location>
        <begin position="481"/>
        <end position="516"/>
    </location>
</feature>
<evidence type="ECO:0000313" key="2">
    <source>
        <dbReference type="EMBL" id="CAK0816742.1"/>
    </source>
</evidence>
<feature type="compositionally biased region" description="Basic and acidic residues" evidence="1">
    <location>
        <begin position="350"/>
        <end position="362"/>
    </location>
</feature>
<keyword evidence="3" id="KW-1185">Reference proteome</keyword>
<feature type="compositionally biased region" description="Basic and acidic residues" evidence="1">
    <location>
        <begin position="309"/>
        <end position="321"/>
    </location>
</feature>
<protein>
    <submittedName>
        <fullName evidence="2">Uncharacterized protein</fullName>
    </submittedName>
</protein>
<dbReference type="EMBL" id="CAUYUJ010006258">
    <property type="protein sequence ID" value="CAK0816742.1"/>
    <property type="molecule type" value="Genomic_DNA"/>
</dbReference>
<dbReference type="Proteomes" id="UP001189429">
    <property type="component" value="Unassembled WGS sequence"/>
</dbReference>